<evidence type="ECO:0000313" key="3">
    <source>
        <dbReference type="EMBL" id="RPB24072.1"/>
    </source>
</evidence>
<comment type="similarity">
    <text evidence="1">Belongs to the gemin-2 family.</text>
</comment>
<evidence type="ECO:0000313" key="4">
    <source>
        <dbReference type="Proteomes" id="UP000267821"/>
    </source>
</evidence>
<dbReference type="GO" id="GO:0032797">
    <property type="term" value="C:SMN complex"/>
    <property type="evidence" value="ECO:0007669"/>
    <property type="project" value="TreeGrafter"/>
</dbReference>
<dbReference type="InParanoid" id="A0A3N4LS65"/>
<evidence type="ECO:0000256" key="2">
    <source>
        <dbReference type="SAM" id="MobiDB-lite"/>
    </source>
</evidence>
<name>A0A3N4LS65_9PEZI</name>
<evidence type="ECO:0000256" key="1">
    <source>
        <dbReference type="ARBA" id="ARBA00025758"/>
    </source>
</evidence>
<reference evidence="3 4" key="1">
    <citation type="journal article" date="2018" name="Nat. Ecol. Evol.">
        <title>Pezizomycetes genomes reveal the molecular basis of ectomycorrhizal truffle lifestyle.</title>
        <authorList>
            <person name="Murat C."/>
            <person name="Payen T."/>
            <person name="Noel B."/>
            <person name="Kuo A."/>
            <person name="Morin E."/>
            <person name="Chen J."/>
            <person name="Kohler A."/>
            <person name="Krizsan K."/>
            <person name="Balestrini R."/>
            <person name="Da Silva C."/>
            <person name="Montanini B."/>
            <person name="Hainaut M."/>
            <person name="Levati E."/>
            <person name="Barry K.W."/>
            <person name="Belfiori B."/>
            <person name="Cichocki N."/>
            <person name="Clum A."/>
            <person name="Dockter R.B."/>
            <person name="Fauchery L."/>
            <person name="Guy J."/>
            <person name="Iotti M."/>
            <person name="Le Tacon F."/>
            <person name="Lindquist E.A."/>
            <person name="Lipzen A."/>
            <person name="Malagnac F."/>
            <person name="Mello A."/>
            <person name="Molinier V."/>
            <person name="Miyauchi S."/>
            <person name="Poulain J."/>
            <person name="Riccioni C."/>
            <person name="Rubini A."/>
            <person name="Sitrit Y."/>
            <person name="Splivallo R."/>
            <person name="Traeger S."/>
            <person name="Wang M."/>
            <person name="Zifcakova L."/>
            <person name="Wipf D."/>
            <person name="Zambonelli A."/>
            <person name="Paolocci F."/>
            <person name="Nowrousian M."/>
            <person name="Ottonello S."/>
            <person name="Baldrian P."/>
            <person name="Spatafora J.W."/>
            <person name="Henrissat B."/>
            <person name="Nagy L.G."/>
            <person name="Aury J.M."/>
            <person name="Wincker P."/>
            <person name="Grigoriev I.V."/>
            <person name="Bonfante P."/>
            <person name="Martin F.M."/>
        </authorList>
    </citation>
    <scope>NUCLEOTIDE SEQUENCE [LARGE SCALE GENOMIC DNA]</scope>
    <source>
        <strain evidence="3 4">ATCC MYA-4762</strain>
    </source>
</reference>
<proteinExistence type="inferred from homology"/>
<dbReference type="EMBL" id="ML121543">
    <property type="protein sequence ID" value="RPB24072.1"/>
    <property type="molecule type" value="Genomic_DNA"/>
</dbReference>
<sequence length="443" mass="48489">MSGFNIARGYIDASTGQRGAFPGLEEYGDEFFCGPANDGMDYLRMVRSEARGVPSLLIAKAPPMPSIPENDASDEEIEDGEIFTGIGGGQDASQHNVEAEDYYGEDTRGWYEDGTYIATGTASFPQRPPSPQKVALLTWHCSLMSTFRQKRKLLHESSPPPNLSSATEGNIVSITRPLPQKQDDWIDLIYNTSPTPSFLWKMDQYTVLKAFKVMTDLLKVGTDTTVEQTLWIYGLLLRCSEVMTPDEVYIVRELGKKAIQVQKKLEMSNCLSGNKKAASVLAIAPEPEVLDTNIEQEAIEDSGISAANRELERDAPRQKENDAGGSSTGIGGSLSSPALTLHSSTGDKTPSEVFVVEQPSSLESSSALEVSPTAPDPKAIATQRLHKKRKNRKPKNGIYDYIPSANTLGTLDMIISIVGDFFGQRDLLGERRYHSLGASWNKA</sequence>
<organism evidence="3 4">
    <name type="scientific">Terfezia boudieri ATCC MYA-4762</name>
    <dbReference type="NCBI Taxonomy" id="1051890"/>
    <lineage>
        <taxon>Eukaryota</taxon>
        <taxon>Fungi</taxon>
        <taxon>Dikarya</taxon>
        <taxon>Ascomycota</taxon>
        <taxon>Pezizomycotina</taxon>
        <taxon>Pezizomycetes</taxon>
        <taxon>Pezizales</taxon>
        <taxon>Pezizaceae</taxon>
        <taxon>Terfezia</taxon>
    </lineage>
</organism>
<dbReference type="Pfam" id="PF04938">
    <property type="entry name" value="SIP1"/>
    <property type="match status" value="1"/>
</dbReference>
<dbReference type="GO" id="GO:0000387">
    <property type="term" value="P:spliceosomal snRNP assembly"/>
    <property type="evidence" value="ECO:0007669"/>
    <property type="project" value="InterPro"/>
</dbReference>
<dbReference type="InterPro" id="IPR035426">
    <property type="entry name" value="Gemin2/Brr1"/>
</dbReference>
<feature type="region of interest" description="Disordered" evidence="2">
    <location>
        <begin position="313"/>
        <end position="348"/>
    </location>
</feature>
<feature type="compositionally biased region" description="Basic and acidic residues" evidence="2">
    <location>
        <begin position="313"/>
        <end position="322"/>
    </location>
</feature>
<dbReference type="Proteomes" id="UP000267821">
    <property type="component" value="Unassembled WGS sequence"/>
</dbReference>
<protein>
    <submittedName>
        <fullName evidence="3">Uncharacterized protein</fullName>
    </submittedName>
</protein>
<dbReference type="GO" id="GO:0005634">
    <property type="term" value="C:nucleus"/>
    <property type="evidence" value="ECO:0007669"/>
    <property type="project" value="TreeGrafter"/>
</dbReference>
<keyword evidence="4" id="KW-1185">Reference proteome</keyword>
<dbReference type="PANTHER" id="PTHR12794">
    <property type="entry name" value="GEMIN2"/>
    <property type="match status" value="1"/>
</dbReference>
<dbReference type="PANTHER" id="PTHR12794:SF0">
    <property type="entry name" value="GEM-ASSOCIATED PROTEIN 2"/>
    <property type="match status" value="1"/>
</dbReference>
<dbReference type="AlphaFoldDB" id="A0A3N4LS65"/>
<feature type="compositionally biased region" description="Polar residues" evidence="2">
    <location>
        <begin position="337"/>
        <end position="348"/>
    </location>
</feature>
<gene>
    <name evidence="3" type="ORF">L211DRAFT_824569</name>
</gene>
<accession>A0A3N4LS65</accession>
<dbReference type="Gene3D" id="1.20.58.1070">
    <property type="match status" value="1"/>
</dbReference>
<dbReference type="OrthoDB" id="428895at2759"/>